<dbReference type="SUPFAM" id="SSF54928">
    <property type="entry name" value="RNA-binding domain, RBD"/>
    <property type="match status" value="1"/>
</dbReference>
<proteinExistence type="predicted"/>
<sequence length="349" mass="38286">MHSWDRSVARSIGKLLSWIRGGGAMEAKKKNKKGKTLTLTDFLADDGNSGGGVVVVVVAVVVVAVVAAAAAPMPQNQSVGLMRPMIWKEMISPRCILKDKKKRLDYTHPGEVQCRPGYMGGLSTALDNVTHHWNRVLCPFPKGPFTLSDAAAIPTTIRIAAASLFGRWRAVTQTALQRPTMPRSPGYQVSTTWHSNEDDAYRGHPIDRSILPTAPRAAREPNVDRSRLPKSPPFTAFLGNLPYDVTEESIQKFFRGLNISAVRLPREPSNPERLKGFGYAEFDDLDSLLRALSLNEEGKHRVTKRGPALSNPMFTLVTGDLGIVGRWRAVYVTALQRPNSDAAAIDIVV</sequence>
<dbReference type="Proteomes" id="UP001176940">
    <property type="component" value="Unassembled WGS sequence"/>
</dbReference>
<dbReference type="InterPro" id="IPR000504">
    <property type="entry name" value="RRM_dom"/>
</dbReference>
<evidence type="ECO:0000313" key="5">
    <source>
        <dbReference type="EMBL" id="CAJ0930193.1"/>
    </source>
</evidence>
<dbReference type="InterPro" id="IPR035979">
    <property type="entry name" value="RBD_domain_sf"/>
</dbReference>
<feature type="transmembrane region" description="Helical" evidence="3">
    <location>
        <begin position="52"/>
        <end position="73"/>
    </location>
</feature>
<evidence type="ECO:0000259" key="4">
    <source>
        <dbReference type="PROSITE" id="PS50102"/>
    </source>
</evidence>
<comment type="caution">
    <text evidence="5">The sequence shown here is derived from an EMBL/GenBank/DDBJ whole genome shotgun (WGS) entry which is preliminary data.</text>
</comment>
<feature type="domain" description="RRM" evidence="4">
    <location>
        <begin position="234"/>
        <end position="337"/>
    </location>
</feature>
<keyword evidence="3" id="KW-0472">Membrane</keyword>
<dbReference type="Gene3D" id="3.30.70.330">
    <property type="match status" value="1"/>
</dbReference>
<dbReference type="EMBL" id="CAUEEQ010006523">
    <property type="protein sequence ID" value="CAJ0930193.1"/>
    <property type="molecule type" value="Genomic_DNA"/>
</dbReference>
<dbReference type="PANTHER" id="PTHR23236">
    <property type="entry name" value="EUKARYOTIC TRANSLATION INITIATION FACTOR 4B/4H"/>
    <property type="match status" value="1"/>
</dbReference>
<dbReference type="Pfam" id="PF00076">
    <property type="entry name" value="RRM_1"/>
    <property type="match status" value="1"/>
</dbReference>
<name>A0ABN9L0J5_9NEOB</name>
<reference evidence="5" key="1">
    <citation type="submission" date="2023-07" db="EMBL/GenBank/DDBJ databases">
        <authorList>
            <person name="Stuckert A."/>
        </authorList>
    </citation>
    <scope>NUCLEOTIDE SEQUENCE</scope>
</reference>
<evidence type="ECO:0000256" key="2">
    <source>
        <dbReference type="PROSITE-ProRule" id="PRU00176"/>
    </source>
</evidence>
<organism evidence="5 6">
    <name type="scientific">Ranitomeya imitator</name>
    <name type="common">mimic poison frog</name>
    <dbReference type="NCBI Taxonomy" id="111125"/>
    <lineage>
        <taxon>Eukaryota</taxon>
        <taxon>Metazoa</taxon>
        <taxon>Chordata</taxon>
        <taxon>Craniata</taxon>
        <taxon>Vertebrata</taxon>
        <taxon>Euteleostomi</taxon>
        <taxon>Amphibia</taxon>
        <taxon>Batrachia</taxon>
        <taxon>Anura</taxon>
        <taxon>Neobatrachia</taxon>
        <taxon>Hyloidea</taxon>
        <taxon>Dendrobatidae</taxon>
        <taxon>Dendrobatinae</taxon>
        <taxon>Ranitomeya</taxon>
    </lineage>
</organism>
<accession>A0ABN9L0J5</accession>
<keyword evidence="3" id="KW-1133">Transmembrane helix</keyword>
<dbReference type="CDD" id="cd12402">
    <property type="entry name" value="RRM_eIF4B"/>
    <property type="match status" value="1"/>
</dbReference>
<gene>
    <name evidence="5" type="ORF">RIMI_LOCUS4137307</name>
</gene>
<protein>
    <recommendedName>
        <fullName evidence="4">RRM domain-containing protein</fullName>
    </recommendedName>
</protein>
<dbReference type="PROSITE" id="PS50102">
    <property type="entry name" value="RRM"/>
    <property type="match status" value="1"/>
</dbReference>
<keyword evidence="6" id="KW-1185">Reference proteome</keyword>
<evidence type="ECO:0000313" key="6">
    <source>
        <dbReference type="Proteomes" id="UP001176940"/>
    </source>
</evidence>
<evidence type="ECO:0000256" key="1">
    <source>
        <dbReference type="ARBA" id="ARBA00022884"/>
    </source>
</evidence>
<dbReference type="InterPro" id="IPR012677">
    <property type="entry name" value="Nucleotide-bd_a/b_plait_sf"/>
</dbReference>
<dbReference type="InterPro" id="IPR033107">
    <property type="entry name" value="EIF-4B_RRM"/>
</dbReference>
<dbReference type="PANTHER" id="PTHR23236:SF2">
    <property type="entry name" value="EUKARYOTIC TRANSLATION INITIATION FACTOR 4B"/>
    <property type="match status" value="1"/>
</dbReference>
<evidence type="ECO:0000256" key="3">
    <source>
        <dbReference type="SAM" id="Phobius"/>
    </source>
</evidence>
<keyword evidence="1 2" id="KW-0694">RNA-binding</keyword>
<dbReference type="SMART" id="SM00360">
    <property type="entry name" value="RRM"/>
    <property type="match status" value="1"/>
</dbReference>
<keyword evidence="3" id="KW-0812">Transmembrane</keyword>